<keyword evidence="3" id="KW-1003">Cell membrane</keyword>
<evidence type="ECO:0000313" key="10">
    <source>
        <dbReference type="Proteomes" id="UP000033618"/>
    </source>
</evidence>
<dbReference type="CDD" id="cd06261">
    <property type="entry name" value="TM_PBP2"/>
    <property type="match status" value="1"/>
</dbReference>
<keyword evidence="10" id="KW-1185">Reference proteome</keyword>
<evidence type="ECO:0000256" key="5">
    <source>
        <dbReference type="ARBA" id="ARBA00022989"/>
    </source>
</evidence>
<evidence type="ECO:0000259" key="8">
    <source>
        <dbReference type="PROSITE" id="PS50928"/>
    </source>
</evidence>
<dbReference type="InterPro" id="IPR035906">
    <property type="entry name" value="MetI-like_sf"/>
</dbReference>
<dbReference type="PANTHER" id="PTHR43163">
    <property type="entry name" value="DIPEPTIDE TRANSPORT SYSTEM PERMEASE PROTEIN DPPB-RELATED"/>
    <property type="match status" value="1"/>
</dbReference>
<dbReference type="AlphaFoldDB" id="A0A0F5K548"/>
<proteinExistence type="inferred from homology"/>
<dbReference type="EMBL" id="LAQU01000002">
    <property type="protein sequence ID" value="KKB65045.1"/>
    <property type="molecule type" value="Genomic_DNA"/>
</dbReference>
<evidence type="ECO:0000256" key="4">
    <source>
        <dbReference type="ARBA" id="ARBA00022692"/>
    </source>
</evidence>
<feature type="transmembrane region" description="Helical" evidence="7">
    <location>
        <begin position="176"/>
        <end position="198"/>
    </location>
</feature>
<dbReference type="PATRIC" id="fig|28092.6.peg.479"/>
<gene>
    <name evidence="9" type="ORF">WM40_02055</name>
</gene>
<dbReference type="STRING" id="28092.WM40_02055"/>
<comment type="similarity">
    <text evidence="7">Belongs to the binding-protein-dependent transport system permease family.</text>
</comment>
<dbReference type="Pfam" id="PF00528">
    <property type="entry name" value="BPD_transp_1"/>
    <property type="match status" value="1"/>
</dbReference>
<feature type="transmembrane region" description="Helical" evidence="7">
    <location>
        <begin position="127"/>
        <end position="147"/>
    </location>
</feature>
<dbReference type="PROSITE" id="PS50928">
    <property type="entry name" value="ABC_TM1"/>
    <property type="match status" value="1"/>
</dbReference>
<dbReference type="InterPro" id="IPR045621">
    <property type="entry name" value="BPD_transp_1_N"/>
</dbReference>
<keyword evidence="4 7" id="KW-0812">Transmembrane</keyword>
<evidence type="ECO:0000313" key="9">
    <source>
        <dbReference type="EMBL" id="KKB65045.1"/>
    </source>
</evidence>
<comment type="caution">
    <text evidence="9">The sequence shown here is derived from an EMBL/GenBank/DDBJ whole genome shotgun (WGS) entry which is preliminary data.</text>
</comment>
<organism evidence="9 10">
    <name type="scientific">Robbsia andropogonis</name>
    <dbReference type="NCBI Taxonomy" id="28092"/>
    <lineage>
        <taxon>Bacteria</taxon>
        <taxon>Pseudomonadati</taxon>
        <taxon>Pseudomonadota</taxon>
        <taxon>Betaproteobacteria</taxon>
        <taxon>Burkholderiales</taxon>
        <taxon>Burkholderiaceae</taxon>
        <taxon>Robbsia</taxon>
    </lineage>
</organism>
<protein>
    <recommendedName>
        <fullName evidence="8">ABC transmembrane type-1 domain-containing protein</fullName>
    </recommendedName>
</protein>
<name>A0A0F5K548_9BURK</name>
<dbReference type="Gene3D" id="1.10.3720.10">
    <property type="entry name" value="MetI-like"/>
    <property type="match status" value="1"/>
</dbReference>
<dbReference type="Pfam" id="PF19300">
    <property type="entry name" value="BPD_transp_1_N"/>
    <property type="match status" value="1"/>
</dbReference>
<dbReference type="SUPFAM" id="SSF161098">
    <property type="entry name" value="MetI-like"/>
    <property type="match status" value="1"/>
</dbReference>
<keyword evidence="2 7" id="KW-0813">Transport</keyword>
<dbReference type="Proteomes" id="UP000033618">
    <property type="component" value="Unassembled WGS sequence"/>
</dbReference>
<evidence type="ECO:0000256" key="6">
    <source>
        <dbReference type="ARBA" id="ARBA00023136"/>
    </source>
</evidence>
<evidence type="ECO:0000256" key="1">
    <source>
        <dbReference type="ARBA" id="ARBA00004651"/>
    </source>
</evidence>
<keyword evidence="6 7" id="KW-0472">Membrane</keyword>
<reference evidence="9 10" key="1">
    <citation type="submission" date="2015-03" db="EMBL/GenBank/DDBJ databases">
        <title>Draft Genome Sequence of Burkholderia andropogonis type strain ICMP2807, isolated from Sorghum bicolor.</title>
        <authorList>
            <person name="Lopes-Santos L."/>
            <person name="Castro D.B."/>
            <person name="Ottoboni L.M."/>
            <person name="Park D."/>
            <person name="Weirc B.S."/>
            <person name="Destefano S.A."/>
        </authorList>
    </citation>
    <scope>NUCLEOTIDE SEQUENCE [LARGE SCALE GENOMIC DNA]</scope>
    <source>
        <strain evidence="9 10">ICMP2807</strain>
    </source>
</reference>
<sequence length="320" mass="34485">MLTVSVVVFVVLRMLPADPVAMLLPPNASQADVLAMRHQLGLDRPLPVQYLQWLADIVRGQFGYSLQTGQPVGALILNALPTTLQLLAGGLLLGVVVGVGTGIIAFLQRDTRAEKIAEVANGLAMSIPDFLWGILLMLAFGIGLRWLPFVGPLDGRYTIVRHTGFLLLDALLDGQFAAFGNALWHLVLPCVALAMGIAPPLMRLLRSSLLEVYADDYVTAARLRGLSDREILWRHALRNAALPTINVLGIQVSLMIGGTLLVEKVFGMPGIGNVMISAIGAHDLPTIQALALLYALVVQMVNAIVDALELMWNPRLRSAS</sequence>
<accession>A0A0F5K548</accession>
<dbReference type="PANTHER" id="PTHR43163:SF6">
    <property type="entry name" value="DIPEPTIDE TRANSPORT SYSTEM PERMEASE PROTEIN DPPB-RELATED"/>
    <property type="match status" value="1"/>
</dbReference>
<keyword evidence="5 7" id="KW-1133">Transmembrane helix</keyword>
<evidence type="ECO:0000256" key="2">
    <source>
        <dbReference type="ARBA" id="ARBA00022448"/>
    </source>
</evidence>
<dbReference type="GO" id="GO:0005886">
    <property type="term" value="C:plasma membrane"/>
    <property type="evidence" value="ECO:0007669"/>
    <property type="project" value="UniProtKB-SubCell"/>
</dbReference>
<evidence type="ECO:0000256" key="3">
    <source>
        <dbReference type="ARBA" id="ARBA00022475"/>
    </source>
</evidence>
<evidence type="ECO:0000256" key="7">
    <source>
        <dbReference type="RuleBase" id="RU363032"/>
    </source>
</evidence>
<comment type="subcellular location">
    <subcellularLocation>
        <location evidence="1 7">Cell membrane</location>
        <topology evidence="1 7">Multi-pass membrane protein</topology>
    </subcellularLocation>
</comment>
<dbReference type="GO" id="GO:0055085">
    <property type="term" value="P:transmembrane transport"/>
    <property type="evidence" value="ECO:0007669"/>
    <property type="project" value="InterPro"/>
</dbReference>
<dbReference type="InterPro" id="IPR000515">
    <property type="entry name" value="MetI-like"/>
</dbReference>
<feature type="transmembrane region" description="Helical" evidence="7">
    <location>
        <begin position="240"/>
        <end position="262"/>
    </location>
</feature>
<feature type="domain" description="ABC transmembrane type-1" evidence="8">
    <location>
        <begin position="80"/>
        <end position="305"/>
    </location>
</feature>
<feature type="transmembrane region" description="Helical" evidence="7">
    <location>
        <begin position="86"/>
        <end position="107"/>
    </location>
</feature>